<keyword evidence="2" id="KW-1185">Reference proteome</keyword>
<evidence type="ECO:0000313" key="2">
    <source>
        <dbReference type="Proteomes" id="UP000708208"/>
    </source>
</evidence>
<gene>
    <name evidence="1" type="ORF">AFUS01_LOCUS19028</name>
</gene>
<reference evidence="1" key="1">
    <citation type="submission" date="2021-06" db="EMBL/GenBank/DDBJ databases">
        <authorList>
            <person name="Hodson N. C."/>
            <person name="Mongue J. A."/>
            <person name="Jaron S. K."/>
        </authorList>
    </citation>
    <scope>NUCLEOTIDE SEQUENCE</scope>
</reference>
<dbReference type="EMBL" id="CAJVCH010193202">
    <property type="protein sequence ID" value="CAG7730380.1"/>
    <property type="molecule type" value="Genomic_DNA"/>
</dbReference>
<feature type="non-terminal residue" evidence="1">
    <location>
        <position position="1"/>
    </location>
</feature>
<feature type="non-terminal residue" evidence="1">
    <location>
        <position position="14"/>
    </location>
</feature>
<evidence type="ECO:0000313" key="1">
    <source>
        <dbReference type="EMBL" id="CAG7730380.1"/>
    </source>
</evidence>
<dbReference type="Proteomes" id="UP000708208">
    <property type="component" value="Unassembled WGS sequence"/>
</dbReference>
<organism evidence="1 2">
    <name type="scientific">Allacma fusca</name>
    <dbReference type="NCBI Taxonomy" id="39272"/>
    <lineage>
        <taxon>Eukaryota</taxon>
        <taxon>Metazoa</taxon>
        <taxon>Ecdysozoa</taxon>
        <taxon>Arthropoda</taxon>
        <taxon>Hexapoda</taxon>
        <taxon>Collembola</taxon>
        <taxon>Symphypleona</taxon>
        <taxon>Sminthuridae</taxon>
        <taxon>Allacma</taxon>
    </lineage>
</organism>
<name>A0A8J2K0D6_9HEXA</name>
<proteinExistence type="predicted"/>
<comment type="caution">
    <text evidence="1">The sequence shown here is derived from an EMBL/GenBank/DDBJ whole genome shotgun (WGS) entry which is preliminary data.</text>
</comment>
<accession>A0A8J2K0D6</accession>
<protein>
    <submittedName>
        <fullName evidence="1">Uncharacterized protein</fullName>
    </submittedName>
</protein>
<sequence>GQASTKLKGKASRM</sequence>